<evidence type="ECO:0000256" key="1">
    <source>
        <dbReference type="SAM" id="SignalP"/>
    </source>
</evidence>
<dbReference type="EMBL" id="SOBK01000012">
    <property type="protein sequence ID" value="TDT86559.1"/>
    <property type="molecule type" value="Genomic_DNA"/>
</dbReference>
<evidence type="ECO:0000313" key="6">
    <source>
        <dbReference type="Proteomes" id="UP000295506"/>
    </source>
</evidence>
<proteinExistence type="predicted"/>
<keyword evidence="1" id="KW-0732">Signal</keyword>
<evidence type="ECO:0000259" key="2">
    <source>
        <dbReference type="Pfam" id="PF03886"/>
    </source>
</evidence>
<dbReference type="PROSITE" id="PS51257">
    <property type="entry name" value="PROKAR_LIPOPROTEIN"/>
    <property type="match status" value="1"/>
</dbReference>
<keyword evidence="5" id="KW-1185">Reference proteome</keyword>
<protein>
    <submittedName>
        <fullName evidence="4">Cholesterol transport system auxiliary component</fullName>
    </submittedName>
</protein>
<accession>A0A126QR04</accession>
<evidence type="ECO:0000313" key="3">
    <source>
        <dbReference type="EMBL" id="AMK12239.1"/>
    </source>
</evidence>
<reference evidence="4 6" key="2">
    <citation type="submission" date="2019-03" db="EMBL/GenBank/DDBJ databases">
        <title>Genomic Encyclopedia of Type Strains, Phase IV (KMG-IV): sequencing the most valuable type-strain genomes for metagenomic binning, comparative biology and taxonomic classification.</title>
        <authorList>
            <person name="Goeker M."/>
        </authorList>
    </citation>
    <scope>NUCLEOTIDE SEQUENCE [LARGE SCALE GENOMIC DNA]</scope>
    <source>
        <strain evidence="4 6">DSM 101483</strain>
    </source>
</reference>
<evidence type="ECO:0000313" key="4">
    <source>
        <dbReference type="EMBL" id="TDT86559.1"/>
    </source>
</evidence>
<gene>
    <name evidence="3" type="ORF">AWY79_14515</name>
    <name evidence="4" type="ORF">EDC59_11268</name>
</gene>
<name>A0A126QR04_9BACT</name>
<dbReference type="KEGG" id="dej:AWY79_14515"/>
<dbReference type="SUPFAM" id="SSF159594">
    <property type="entry name" value="XCC0632-like"/>
    <property type="match status" value="1"/>
</dbReference>
<organism evidence="4 6">
    <name type="scientific">Pseudodesulfovibrio indicus</name>
    <dbReference type="NCBI Taxonomy" id="1716143"/>
    <lineage>
        <taxon>Bacteria</taxon>
        <taxon>Pseudomonadati</taxon>
        <taxon>Thermodesulfobacteriota</taxon>
        <taxon>Desulfovibrionia</taxon>
        <taxon>Desulfovibrionales</taxon>
        <taxon>Desulfovibrionaceae</taxon>
    </lineage>
</organism>
<feature type="domain" description="ABC-type transport auxiliary lipoprotein component" evidence="2">
    <location>
        <begin position="33"/>
        <end position="190"/>
    </location>
</feature>
<sequence length="205" mass="22288">MKPYRILILVLAVALAASACVKLGGKPVDKRYYQLSPERTAAAATQPREETLKIRRLAVSDLYNARELVYRGPEGAIDSDFYNLLFVTPGNMLTTELRRWLTESGLFTHIVAPGSLVVPGLTLEGMVNALYGDYSGPAPAAVVEMQFFVVDESNAENAIVFAGSYKERVPLASADPQTLVQGMTQAVAHIFTNLENDLAVAPLEN</sequence>
<dbReference type="Gene3D" id="3.40.50.10610">
    <property type="entry name" value="ABC-type transport auxiliary lipoprotein component"/>
    <property type="match status" value="1"/>
</dbReference>
<evidence type="ECO:0000313" key="5">
    <source>
        <dbReference type="Proteomes" id="UP000055611"/>
    </source>
</evidence>
<dbReference type="Proteomes" id="UP000055611">
    <property type="component" value="Chromosome"/>
</dbReference>
<feature type="signal peptide" evidence="1">
    <location>
        <begin position="1"/>
        <end position="19"/>
    </location>
</feature>
<dbReference type="Pfam" id="PF03886">
    <property type="entry name" value="ABC_trans_aux"/>
    <property type="match status" value="1"/>
</dbReference>
<dbReference type="RefSeq" id="WP_066805486.1">
    <property type="nucleotide sequence ID" value="NZ_CP014206.1"/>
</dbReference>
<dbReference type="OrthoDB" id="324832at2"/>
<dbReference type="InterPro" id="IPR005586">
    <property type="entry name" value="ABC_trans_aux"/>
</dbReference>
<feature type="chain" id="PRO_5044548236" evidence="1">
    <location>
        <begin position="20"/>
        <end position="205"/>
    </location>
</feature>
<dbReference type="AlphaFoldDB" id="A0A126QR04"/>
<dbReference type="Proteomes" id="UP000295506">
    <property type="component" value="Unassembled WGS sequence"/>
</dbReference>
<reference evidence="3 5" key="1">
    <citation type="journal article" date="2016" name="Front. Microbiol.">
        <title>Genome Sequence of the Piezophilic, Mesophilic Sulfate-Reducing Bacterium Desulfovibrio indicus J2T.</title>
        <authorList>
            <person name="Cao J."/>
            <person name="Maignien L."/>
            <person name="Shao Z."/>
            <person name="Alain K."/>
            <person name="Jebbar M."/>
        </authorList>
    </citation>
    <scope>NUCLEOTIDE SEQUENCE [LARGE SCALE GENOMIC DNA]</scope>
    <source>
        <strain evidence="3 5">J2</strain>
    </source>
</reference>
<dbReference type="EMBL" id="CP014206">
    <property type="protein sequence ID" value="AMK12239.1"/>
    <property type="molecule type" value="Genomic_DNA"/>
</dbReference>